<protein>
    <recommendedName>
        <fullName evidence="3">Adhesin domain-containing protein</fullName>
    </recommendedName>
</protein>
<organism evidence="1 2">
    <name type="scientific">Setomelanomma holmii</name>
    <dbReference type="NCBI Taxonomy" id="210430"/>
    <lineage>
        <taxon>Eukaryota</taxon>
        <taxon>Fungi</taxon>
        <taxon>Dikarya</taxon>
        <taxon>Ascomycota</taxon>
        <taxon>Pezizomycotina</taxon>
        <taxon>Dothideomycetes</taxon>
        <taxon>Pleosporomycetidae</taxon>
        <taxon>Pleosporales</taxon>
        <taxon>Pleosporineae</taxon>
        <taxon>Phaeosphaeriaceae</taxon>
        <taxon>Setomelanomma</taxon>
    </lineage>
</organism>
<dbReference type="AlphaFoldDB" id="A0A9P4LKW4"/>
<dbReference type="Proteomes" id="UP000799777">
    <property type="component" value="Unassembled WGS sequence"/>
</dbReference>
<proteinExistence type="predicted"/>
<gene>
    <name evidence="1" type="ORF">EK21DRAFT_114255</name>
</gene>
<comment type="caution">
    <text evidence="1">The sequence shown here is derived from an EMBL/GenBank/DDBJ whole genome shotgun (WGS) entry which is preliminary data.</text>
</comment>
<reference evidence="1" key="1">
    <citation type="journal article" date="2020" name="Stud. Mycol.">
        <title>101 Dothideomycetes genomes: a test case for predicting lifestyles and emergence of pathogens.</title>
        <authorList>
            <person name="Haridas S."/>
            <person name="Albert R."/>
            <person name="Binder M."/>
            <person name="Bloem J."/>
            <person name="Labutti K."/>
            <person name="Salamov A."/>
            <person name="Andreopoulos B."/>
            <person name="Baker S."/>
            <person name="Barry K."/>
            <person name="Bills G."/>
            <person name="Bluhm B."/>
            <person name="Cannon C."/>
            <person name="Castanera R."/>
            <person name="Culley D."/>
            <person name="Daum C."/>
            <person name="Ezra D."/>
            <person name="Gonzalez J."/>
            <person name="Henrissat B."/>
            <person name="Kuo A."/>
            <person name="Liang C."/>
            <person name="Lipzen A."/>
            <person name="Lutzoni F."/>
            <person name="Magnuson J."/>
            <person name="Mondo S."/>
            <person name="Nolan M."/>
            <person name="Ohm R."/>
            <person name="Pangilinan J."/>
            <person name="Park H.-J."/>
            <person name="Ramirez L."/>
            <person name="Alfaro M."/>
            <person name="Sun H."/>
            <person name="Tritt A."/>
            <person name="Yoshinaga Y."/>
            <person name="Zwiers L.-H."/>
            <person name="Turgeon B."/>
            <person name="Goodwin S."/>
            <person name="Spatafora J."/>
            <person name="Crous P."/>
            <person name="Grigoriev I."/>
        </authorList>
    </citation>
    <scope>NUCLEOTIDE SEQUENCE</scope>
    <source>
        <strain evidence="1">CBS 110217</strain>
    </source>
</reference>
<accession>A0A9P4LKW4</accession>
<dbReference type="EMBL" id="ML978218">
    <property type="protein sequence ID" value="KAF2028052.1"/>
    <property type="molecule type" value="Genomic_DNA"/>
</dbReference>
<dbReference type="OrthoDB" id="3539644at2759"/>
<evidence type="ECO:0008006" key="3">
    <source>
        <dbReference type="Google" id="ProtNLM"/>
    </source>
</evidence>
<sequence>MPATFGQHHLSEVSLFDLTLFEIKAPYIVLRTTSKTMTAKRVLAPPGLAVSQVHLLGKNKIRPHVFEHSHFKRLLDQAGVFVVLFALFALSAFHCKTLEPFNRNYSDSPLYLKILPLSRPKAQYESCSSIVATTTRTFGYNVTDERSIAQNWHFVDSSSSRAAQRLKGRVIVDRGDSSQSSDIEVVVVVSSTFEEDLGNVIINSSTAALSLEYSGSASCSTCTEIQAFVRLRPRPRRVLDVLEIRCNILDIWIKGDLAWEINNLILHTSHGDSTFEGTRWADPLVTHNVSSSSITGEIFGYYTANGHLEIHGPFDPKSVSVSSGSGDIHVQAGFEYWDPHSLTHVTNIHTKSGPIWVYIPHGSSTNVSTVSGSIATYFKPYGAASLDDLSEIHTSSQSGNTRVYLTDMDMDAPKQYHSPLLNTTSTHIVGSGRIELYYPYSWYGHVEAKIKHGPLSFDSSSLAHQERGEGWVKARRGDVGDSQLDVRVDEGEIEMPLGLC</sequence>
<evidence type="ECO:0000313" key="2">
    <source>
        <dbReference type="Proteomes" id="UP000799777"/>
    </source>
</evidence>
<name>A0A9P4LKW4_9PLEO</name>
<evidence type="ECO:0000313" key="1">
    <source>
        <dbReference type="EMBL" id="KAF2028052.1"/>
    </source>
</evidence>
<keyword evidence="2" id="KW-1185">Reference proteome</keyword>